<dbReference type="AlphaFoldDB" id="A0A381WE65"/>
<proteinExistence type="predicted"/>
<sequence length="35" mass="4005">MIYAVYSGLDINSLQINQDYIINLIDSYLDLIIIA</sequence>
<organism evidence="1">
    <name type="scientific">marine metagenome</name>
    <dbReference type="NCBI Taxonomy" id="408172"/>
    <lineage>
        <taxon>unclassified sequences</taxon>
        <taxon>metagenomes</taxon>
        <taxon>ecological metagenomes</taxon>
    </lineage>
</organism>
<gene>
    <name evidence="1" type="ORF">METZ01_LOCUS103606</name>
</gene>
<feature type="non-terminal residue" evidence="1">
    <location>
        <position position="35"/>
    </location>
</feature>
<protein>
    <submittedName>
        <fullName evidence="1">Uncharacterized protein</fullName>
    </submittedName>
</protein>
<name>A0A381WE65_9ZZZZ</name>
<accession>A0A381WE65</accession>
<dbReference type="EMBL" id="UINC01011506">
    <property type="protein sequence ID" value="SVA50752.1"/>
    <property type="molecule type" value="Genomic_DNA"/>
</dbReference>
<reference evidence="1" key="1">
    <citation type="submission" date="2018-05" db="EMBL/GenBank/DDBJ databases">
        <authorList>
            <person name="Lanie J.A."/>
            <person name="Ng W.-L."/>
            <person name="Kazmierczak K.M."/>
            <person name="Andrzejewski T.M."/>
            <person name="Davidsen T.M."/>
            <person name="Wayne K.J."/>
            <person name="Tettelin H."/>
            <person name="Glass J.I."/>
            <person name="Rusch D."/>
            <person name="Podicherti R."/>
            <person name="Tsui H.-C.T."/>
            <person name="Winkler M.E."/>
        </authorList>
    </citation>
    <scope>NUCLEOTIDE SEQUENCE</scope>
</reference>
<evidence type="ECO:0000313" key="1">
    <source>
        <dbReference type="EMBL" id="SVA50752.1"/>
    </source>
</evidence>